<feature type="transmembrane region" description="Helical" evidence="8">
    <location>
        <begin position="325"/>
        <end position="342"/>
    </location>
</feature>
<feature type="transmembrane region" description="Helical" evidence="8">
    <location>
        <begin position="354"/>
        <end position="371"/>
    </location>
</feature>
<gene>
    <name evidence="9" type="ORF">A3D07_02515</name>
</gene>
<keyword evidence="4" id="KW-0808">Transferase</keyword>
<dbReference type="EMBL" id="MFBF01000056">
    <property type="protein sequence ID" value="OGD90042.1"/>
    <property type="molecule type" value="Genomic_DNA"/>
</dbReference>
<evidence type="ECO:0000256" key="7">
    <source>
        <dbReference type="ARBA" id="ARBA00023136"/>
    </source>
</evidence>
<dbReference type="GO" id="GO:0016763">
    <property type="term" value="F:pentosyltransferase activity"/>
    <property type="evidence" value="ECO:0007669"/>
    <property type="project" value="TreeGrafter"/>
</dbReference>
<proteinExistence type="predicted"/>
<feature type="transmembrane region" description="Helical" evidence="8">
    <location>
        <begin position="167"/>
        <end position="200"/>
    </location>
</feature>
<feature type="transmembrane region" description="Helical" evidence="8">
    <location>
        <begin position="6"/>
        <end position="28"/>
    </location>
</feature>
<keyword evidence="5 8" id="KW-0812">Transmembrane</keyword>
<keyword evidence="3" id="KW-0328">Glycosyltransferase</keyword>
<dbReference type="PANTHER" id="PTHR33908:SF11">
    <property type="entry name" value="MEMBRANE PROTEIN"/>
    <property type="match status" value="1"/>
</dbReference>
<dbReference type="PANTHER" id="PTHR33908">
    <property type="entry name" value="MANNOSYLTRANSFERASE YKCB-RELATED"/>
    <property type="match status" value="1"/>
</dbReference>
<feature type="transmembrane region" description="Helical" evidence="8">
    <location>
        <begin position="402"/>
        <end position="422"/>
    </location>
</feature>
<keyword evidence="2" id="KW-1003">Cell membrane</keyword>
<evidence type="ECO:0000313" key="10">
    <source>
        <dbReference type="Proteomes" id="UP000177124"/>
    </source>
</evidence>
<dbReference type="STRING" id="1797716.A3D07_02515"/>
<name>A0A1F5GDU2_9BACT</name>
<evidence type="ECO:0000256" key="1">
    <source>
        <dbReference type="ARBA" id="ARBA00004651"/>
    </source>
</evidence>
<feature type="transmembrane region" description="Helical" evidence="8">
    <location>
        <begin position="141"/>
        <end position="160"/>
    </location>
</feature>
<dbReference type="GO" id="GO:0005886">
    <property type="term" value="C:plasma membrane"/>
    <property type="evidence" value="ECO:0007669"/>
    <property type="project" value="UniProtKB-SubCell"/>
</dbReference>
<feature type="transmembrane region" description="Helical" evidence="8">
    <location>
        <begin position="303"/>
        <end position="319"/>
    </location>
</feature>
<protein>
    <submittedName>
        <fullName evidence="9">Uncharacterized protein</fullName>
    </submittedName>
</protein>
<evidence type="ECO:0000256" key="8">
    <source>
        <dbReference type="SAM" id="Phobius"/>
    </source>
</evidence>
<accession>A0A1F5GDU2</accession>
<sequence>MPRRTYAIAAKWLPLVLIIGIALFFRLYKLREFYIFEHDQDLYSFIVRDILSGHFRLIGQLTSIEGVFIGPLYYYLLAPFYVLFGYHPLSAYFVATPVAVAVLLSIYYVFYKLFSSKAALIGVFLYASSLPLAFFDRWIVPTQPTILWSVWYLYALFITLKGDRKGLVMFGILAGLIWHIHVALLPLLLLVPVSIFFAKIKYERKYIFWAVGFFVFLTLPFWLFEIRYGFQQIAGLVASIGQDRNGIKGVERFFLAVDGASIGFAKFITYKWKAPYFVVYFFLSLPLIFLVKKQLLSKNQIKILALWMILIIATQFASKRAISDYYFNNLVVVSLAVTSLFLSEVSKVKRSGILIGLTLIIFGFYNLYLLFSENSNDGYFYKERLVQNIKEDATKRNFACIGVNYIAGFGSGVGFRYLLWYFNLKTVKPSLEIPVYNIYIPFYNYFPQPQINYGLFGLKHPEERNYNFTKCADPSYQEQPLLGFVD</sequence>
<dbReference type="GO" id="GO:0009103">
    <property type="term" value="P:lipopolysaccharide biosynthetic process"/>
    <property type="evidence" value="ECO:0007669"/>
    <property type="project" value="UniProtKB-ARBA"/>
</dbReference>
<comment type="caution">
    <text evidence="9">The sequence shown here is derived from an EMBL/GenBank/DDBJ whole genome shotgun (WGS) entry which is preliminary data.</text>
</comment>
<evidence type="ECO:0000313" key="9">
    <source>
        <dbReference type="EMBL" id="OGD90042.1"/>
    </source>
</evidence>
<evidence type="ECO:0000256" key="3">
    <source>
        <dbReference type="ARBA" id="ARBA00022676"/>
    </source>
</evidence>
<reference evidence="9 10" key="1">
    <citation type="journal article" date="2016" name="Nat. Commun.">
        <title>Thousands of microbial genomes shed light on interconnected biogeochemical processes in an aquifer system.</title>
        <authorList>
            <person name="Anantharaman K."/>
            <person name="Brown C.T."/>
            <person name="Hug L.A."/>
            <person name="Sharon I."/>
            <person name="Castelle C.J."/>
            <person name="Probst A.J."/>
            <person name="Thomas B.C."/>
            <person name="Singh A."/>
            <person name="Wilkins M.J."/>
            <person name="Karaoz U."/>
            <person name="Brodie E.L."/>
            <person name="Williams K.H."/>
            <person name="Hubbard S.S."/>
            <person name="Banfield J.F."/>
        </authorList>
    </citation>
    <scope>NUCLEOTIDE SEQUENCE [LARGE SCALE GENOMIC DNA]</scope>
</reference>
<evidence type="ECO:0000256" key="2">
    <source>
        <dbReference type="ARBA" id="ARBA00022475"/>
    </source>
</evidence>
<evidence type="ECO:0000256" key="5">
    <source>
        <dbReference type="ARBA" id="ARBA00022692"/>
    </source>
</evidence>
<keyword evidence="6 8" id="KW-1133">Transmembrane helix</keyword>
<organism evidence="9 10">
    <name type="scientific">Candidatus Curtissbacteria bacterium RIFCSPHIGHO2_02_FULL_42_15</name>
    <dbReference type="NCBI Taxonomy" id="1797716"/>
    <lineage>
        <taxon>Bacteria</taxon>
        <taxon>Candidatus Curtissiibacteriota</taxon>
    </lineage>
</organism>
<dbReference type="InterPro" id="IPR050297">
    <property type="entry name" value="LipidA_mod_glycosyltrf_83"/>
</dbReference>
<dbReference type="Proteomes" id="UP000177124">
    <property type="component" value="Unassembled WGS sequence"/>
</dbReference>
<evidence type="ECO:0000256" key="4">
    <source>
        <dbReference type="ARBA" id="ARBA00022679"/>
    </source>
</evidence>
<feature type="transmembrane region" description="Helical" evidence="8">
    <location>
        <begin position="206"/>
        <end position="224"/>
    </location>
</feature>
<comment type="subcellular location">
    <subcellularLocation>
        <location evidence="1">Cell membrane</location>
        <topology evidence="1">Multi-pass membrane protein</topology>
    </subcellularLocation>
</comment>
<feature type="transmembrane region" description="Helical" evidence="8">
    <location>
        <begin position="118"/>
        <end position="135"/>
    </location>
</feature>
<feature type="transmembrane region" description="Helical" evidence="8">
    <location>
        <begin position="89"/>
        <end position="111"/>
    </location>
</feature>
<feature type="transmembrane region" description="Helical" evidence="8">
    <location>
        <begin position="57"/>
        <end position="77"/>
    </location>
</feature>
<evidence type="ECO:0000256" key="6">
    <source>
        <dbReference type="ARBA" id="ARBA00022989"/>
    </source>
</evidence>
<dbReference type="AlphaFoldDB" id="A0A1F5GDU2"/>
<feature type="transmembrane region" description="Helical" evidence="8">
    <location>
        <begin position="274"/>
        <end position="291"/>
    </location>
</feature>
<keyword evidence="7 8" id="KW-0472">Membrane</keyword>